<dbReference type="HOGENOM" id="CLU_2205841_0_0_7"/>
<proteinExistence type="predicted"/>
<dbReference type="EMBL" id="CR522870">
    <property type="protein sequence ID" value="CAG36988.1"/>
    <property type="molecule type" value="Genomic_DNA"/>
</dbReference>
<dbReference type="AlphaFoldDB" id="Q6AKY7"/>
<dbReference type="Proteomes" id="UP000000602">
    <property type="component" value="Chromosome"/>
</dbReference>
<protein>
    <submittedName>
        <fullName evidence="1">Uncharacterized protein</fullName>
    </submittedName>
</protein>
<gene>
    <name evidence="1" type="ordered locus">DP2259</name>
</gene>
<reference evidence="2" key="1">
    <citation type="journal article" date="2004" name="Environ. Microbiol.">
        <title>The genome of Desulfotalea psychrophila, a sulfate-reducing bacterium from permanently cold Arctic sediments.</title>
        <authorList>
            <person name="Rabus R."/>
            <person name="Ruepp A."/>
            <person name="Frickey T."/>
            <person name="Rattei T."/>
            <person name="Fartmann B."/>
            <person name="Stark M."/>
            <person name="Bauer M."/>
            <person name="Zibat A."/>
            <person name="Lombardot T."/>
            <person name="Becker I."/>
            <person name="Amann J."/>
            <person name="Gellner K."/>
            <person name="Teeling H."/>
            <person name="Leuschner W.D."/>
            <person name="Gloeckner F.-O."/>
            <person name="Lupas A.N."/>
            <person name="Amann R."/>
            <person name="Klenk H.-P."/>
        </authorList>
    </citation>
    <scope>NUCLEOTIDE SEQUENCE [LARGE SCALE GENOMIC DNA]</scope>
    <source>
        <strain evidence="2">DSM 12343 / LSv54</strain>
    </source>
</reference>
<name>Q6AKY7_DESPS</name>
<keyword evidence="2" id="KW-1185">Reference proteome</keyword>
<evidence type="ECO:0000313" key="2">
    <source>
        <dbReference type="Proteomes" id="UP000000602"/>
    </source>
</evidence>
<sequence length="107" mass="11740">MDSPFWSPRFWLYAFFWQNLASCDCRPILTPLPLSVPPTMGAEAGLVSVAGNSMKNDKNCLLWPNTSLAGGVCLEPIARCCGYRERIVALLLANLGSQEVASETYLI</sequence>
<dbReference type="KEGG" id="dps:DP2259"/>
<evidence type="ECO:0000313" key="1">
    <source>
        <dbReference type="EMBL" id="CAG36988.1"/>
    </source>
</evidence>
<organism evidence="1 2">
    <name type="scientific">Desulfotalea psychrophila (strain LSv54 / DSM 12343)</name>
    <dbReference type="NCBI Taxonomy" id="177439"/>
    <lineage>
        <taxon>Bacteria</taxon>
        <taxon>Pseudomonadati</taxon>
        <taxon>Thermodesulfobacteriota</taxon>
        <taxon>Desulfobulbia</taxon>
        <taxon>Desulfobulbales</taxon>
        <taxon>Desulfocapsaceae</taxon>
        <taxon>Desulfotalea</taxon>
    </lineage>
</organism>
<accession>Q6AKY7</accession>